<evidence type="ECO:0000313" key="1">
    <source>
        <dbReference type="EMBL" id="TNM84781.1"/>
    </source>
</evidence>
<dbReference type="Proteomes" id="UP000516260">
    <property type="component" value="Chromosome 9"/>
</dbReference>
<dbReference type="EMBL" id="SWLE01000022">
    <property type="protein sequence ID" value="TNM84781.1"/>
    <property type="molecule type" value="Genomic_DNA"/>
</dbReference>
<organism evidence="1 2">
    <name type="scientific">Takifugu bimaculatus</name>
    <dbReference type="NCBI Taxonomy" id="433685"/>
    <lineage>
        <taxon>Eukaryota</taxon>
        <taxon>Metazoa</taxon>
        <taxon>Chordata</taxon>
        <taxon>Craniata</taxon>
        <taxon>Vertebrata</taxon>
        <taxon>Euteleostomi</taxon>
        <taxon>Actinopterygii</taxon>
        <taxon>Neopterygii</taxon>
        <taxon>Teleostei</taxon>
        <taxon>Neoteleostei</taxon>
        <taxon>Acanthomorphata</taxon>
        <taxon>Eupercaria</taxon>
        <taxon>Tetraodontiformes</taxon>
        <taxon>Tetradontoidea</taxon>
        <taxon>Tetraodontidae</taxon>
        <taxon>Takifugu</taxon>
    </lineage>
</organism>
<evidence type="ECO:0000313" key="2">
    <source>
        <dbReference type="Proteomes" id="UP000516260"/>
    </source>
</evidence>
<accession>A0A4Z2AXJ8</accession>
<sequence>MVFGKLFRTESRRKKSVTMMVGKMNRKRVTVTPLEEFLGKPPEGFTVEDLASGCRVHSDPERSLVLIDDLHSCGRNVFFCSSLGRKIKVRNLWEYSATRSSLLSKTIYLLVSAHEENTAKEARGSYVMSIDGCDPFIKWQMERGLDWTISSVTGESYRVDVRSVWTQCLLYCLSSSFQWGIFSQIDLSELLQSSEVMTCDPTKATPVWRDAYFTLKYYSDAMFDFSHWFGFSNRAFKVNAPPPSSALKSMCWLFFDLFSLLKLRMMRAMTT</sequence>
<reference evidence="1 2" key="1">
    <citation type="submission" date="2019-04" db="EMBL/GenBank/DDBJ databases">
        <title>The sequence and de novo assembly of Takifugu bimaculatus genome using PacBio and Hi-C technologies.</title>
        <authorList>
            <person name="Xu P."/>
            <person name="Liu B."/>
            <person name="Zhou Z."/>
        </authorList>
    </citation>
    <scope>NUCLEOTIDE SEQUENCE [LARGE SCALE GENOMIC DNA]</scope>
    <source>
        <strain evidence="1">TB-2018</strain>
        <tissue evidence="1">Muscle</tissue>
    </source>
</reference>
<gene>
    <name evidence="1" type="ORF">fugu_008959</name>
</gene>
<dbReference type="AlphaFoldDB" id="A0A4Z2AXJ8"/>
<comment type="caution">
    <text evidence="1">The sequence shown here is derived from an EMBL/GenBank/DDBJ whole genome shotgun (WGS) entry which is preliminary data.</text>
</comment>
<proteinExistence type="predicted"/>
<keyword evidence="2" id="KW-1185">Reference proteome</keyword>
<protein>
    <submittedName>
        <fullName evidence="1">Uncharacterized protein</fullName>
    </submittedName>
</protein>
<name>A0A4Z2AXJ8_9TELE</name>